<feature type="region of interest" description="Disordered" evidence="1">
    <location>
        <begin position="184"/>
        <end position="206"/>
    </location>
</feature>
<accession>A0AAD5VT32</accession>
<evidence type="ECO:0000313" key="4">
    <source>
        <dbReference type="EMBL" id="KAJ3568732.1"/>
    </source>
</evidence>
<dbReference type="Pfam" id="PF20411">
    <property type="entry name" value="DUF6697"/>
    <property type="match status" value="1"/>
</dbReference>
<evidence type="ECO:0000256" key="1">
    <source>
        <dbReference type="SAM" id="MobiDB-lite"/>
    </source>
</evidence>
<dbReference type="InterPro" id="IPR046520">
    <property type="entry name" value="DUF6697"/>
</dbReference>
<evidence type="ECO:0000313" key="5">
    <source>
        <dbReference type="Proteomes" id="UP001213000"/>
    </source>
</evidence>
<feature type="compositionally biased region" description="Basic residues" evidence="1">
    <location>
        <begin position="196"/>
        <end position="206"/>
    </location>
</feature>
<reference evidence="4" key="1">
    <citation type="submission" date="2022-07" db="EMBL/GenBank/DDBJ databases">
        <title>Genome Sequence of Leucocoprinus birnbaumii.</title>
        <authorList>
            <person name="Buettner E."/>
        </authorList>
    </citation>
    <scope>NUCLEOTIDE SEQUENCE</scope>
    <source>
        <strain evidence="4">VT141</strain>
    </source>
</reference>
<proteinExistence type="predicted"/>
<dbReference type="EMBL" id="JANIEX010000327">
    <property type="protein sequence ID" value="KAJ3568732.1"/>
    <property type="molecule type" value="Genomic_DNA"/>
</dbReference>
<sequence>MFSKLNIVVFGFLAVTAAAAAPPVFTQEKVFQKLINESPFFVQETTTIVWTGNRGTPVQWIYAGQYENRLVGEMEPEDFKNQRDLLKKAWGERIWRLKNHPRFSEMRARISLRKQGKALTDENVQTERQRSDITSIVAPDDIVLALENGEEKLMMFALLCIGYDHSLARELEYESKKWKSKNTFISGDGATPMDRTRKRKRMSGGA</sequence>
<gene>
    <name evidence="4" type="ORF">NP233_g5526</name>
</gene>
<feature type="signal peptide" evidence="2">
    <location>
        <begin position="1"/>
        <end position="20"/>
    </location>
</feature>
<evidence type="ECO:0000259" key="3">
    <source>
        <dbReference type="Pfam" id="PF20411"/>
    </source>
</evidence>
<dbReference type="Proteomes" id="UP001213000">
    <property type="component" value="Unassembled WGS sequence"/>
</dbReference>
<comment type="caution">
    <text evidence="4">The sequence shown here is derived from an EMBL/GenBank/DDBJ whole genome shotgun (WGS) entry which is preliminary data.</text>
</comment>
<protein>
    <recommendedName>
        <fullName evidence="3">DUF6697 domain-containing protein</fullName>
    </recommendedName>
</protein>
<name>A0AAD5VT32_9AGAR</name>
<feature type="chain" id="PRO_5042033078" description="DUF6697 domain-containing protein" evidence="2">
    <location>
        <begin position="21"/>
        <end position="206"/>
    </location>
</feature>
<organism evidence="4 5">
    <name type="scientific">Leucocoprinus birnbaumii</name>
    <dbReference type="NCBI Taxonomy" id="56174"/>
    <lineage>
        <taxon>Eukaryota</taxon>
        <taxon>Fungi</taxon>
        <taxon>Dikarya</taxon>
        <taxon>Basidiomycota</taxon>
        <taxon>Agaricomycotina</taxon>
        <taxon>Agaricomycetes</taxon>
        <taxon>Agaricomycetidae</taxon>
        <taxon>Agaricales</taxon>
        <taxon>Agaricineae</taxon>
        <taxon>Agaricaceae</taxon>
        <taxon>Leucocoprinus</taxon>
    </lineage>
</organism>
<keyword evidence="2" id="KW-0732">Signal</keyword>
<keyword evidence="5" id="KW-1185">Reference proteome</keyword>
<evidence type="ECO:0000256" key="2">
    <source>
        <dbReference type="SAM" id="SignalP"/>
    </source>
</evidence>
<feature type="domain" description="DUF6697" evidence="3">
    <location>
        <begin position="46"/>
        <end position="172"/>
    </location>
</feature>
<dbReference type="AlphaFoldDB" id="A0AAD5VT32"/>